<evidence type="ECO:0000313" key="3">
    <source>
        <dbReference type="Proteomes" id="UP001370490"/>
    </source>
</evidence>
<dbReference type="Pfam" id="PF12776">
    <property type="entry name" value="Myb_DNA-bind_3"/>
    <property type="match status" value="1"/>
</dbReference>
<dbReference type="EMBL" id="JBAMMX010000022">
    <property type="protein sequence ID" value="KAK6919181.1"/>
    <property type="molecule type" value="Genomic_DNA"/>
</dbReference>
<comment type="caution">
    <text evidence="2">The sequence shown here is derived from an EMBL/GenBank/DDBJ whole genome shotgun (WGS) entry which is preliminary data.</text>
</comment>
<dbReference type="PANTHER" id="PTHR46929">
    <property type="entry name" value="EXPRESSED PROTEIN"/>
    <property type="match status" value="1"/>
</dbReference>
<proteinExistence type="predicted"/>
<evidence type="ECO:0000313" key="2">
    <source>
        <dbReference type="EMBL" id="KAK6919181.1"/>
    </source>
</evidence>
<feature type="domain" description="Myb/SANT-like" evidence="1">
    <location>
        <begin position="18"/>
        <end position="113"/>
    </location>
</feature>
<dbReference type="InterPro" id="IPR024752">
    <property type="entry name" value="Myb/SANT-like_dom"/>
</dbReference>
<protein>
    <submittedName>
        <fullName evidence="2">Myb/SANT-like domain</fullName>
    </submittedName>
</protein>
<dbReference type="AlphaFoldDB" id="A0AAN8UX20"/>
<dbReference type="PANTHER" id="PTHR46929:SF13">
    <property type="entry name" value="MYB_SANT-LIKE DNA-BINDING DOMAIN PROTEIN"/>
    <property type="match status" value="1"/>
</dbReference>
<organism evidence="2 3">
    <name type="scientific">Dillenia turbinata</name>
    <dbReference type="NCBI Taxonomy" id="194707"/>
    <lineage>
        <taxon>Eukaryota</taxon>
        <taxon>Viridiplantae</taxon>
        <taxon>Streptophyta</taxon>
        <taxon>Embryophyta</taxon>
        <taxon>Tracheophyta</taxon>
        <taxon>Spermatophyta</taxon>
        <taxon>Magnoliopsida</taxon>
        <taxon>eudicotyledons</taxon>
        <taxon>Gunneridae</taxon>
        <taxon>Pentapetalae</taxon>
        <taxon>Dilleniales</taxon>
        <taxon>Dilleniaceae</taxon>
        <taxon>Dillenia</taxon>
    </lineage>
</organism>
<accession>A0AAN8UX20</accession>
<name>A0AAN8UX20_9MAGN</name>
<evidence type="ECO:0000259" key="1">
    <source>
        <dbReference type="Pfam" id="PF12776"/>
    </source>
</evidence>
<reference evidence="2 3" key="1">
    <citation type="submission" date="2023-12" db="EMBL/GenBank/DDBJ databases">
        <title>A high-quality genome assembly for Dillenia turbinata (Dilleniales).</title>
        <authorList>
            <person name="Chanderbali A."/>
        </authorList>
    </citation>
    <scope>NUCLEOTIDE SEQUENCE [LARGE SCALE GENOMIC DNA]</scope>
    <source>
        <strain evidence="2">LSX21</strain>
        <tissue evidence="2">Leaf</tissue>
    </source>
</reference>
<sequence>MPRKRKDSNDVNNNKVITWTHAMDDALVDAFMHQYDMGNKVNGIFTTKAYENIVKELIEKFGEGLNKEKIRNRWKTIKKNFSEAYDIFKNGLSGFAWNPTTQLWSAEAEVWEKLIESKPQAKNWMSTLIPNYEKLVILYGNDRATGDHNEVTLKECTPLANDNVDVEVVSQIPFTDERNRKVKKVKKSESEFDKIYSAMNNITEAISKMKKSMHEDSLISDGEL</sequence>
<dbReference type="Proteomes" id="UP001370490">
    <property type="component" value="Unassembled WGS sequence"/>
</dbReference>
<keyword evidence="3" id="KW-1185">Reference proteome</keyword>
<gene>
    <name evidence="2" type="ORF">RJ641_017603</name>
</gene>